<dbReference type="InterPro" id="IPR036097">
    <property type="entry name" value="HisK_dim/P_sf"/>
</dbReference>
<dbReference type="Proteomes" id="UP000697998">
    <property type="component" value="Unassembled WGS sequence"/>
</dbReference>
<evidence type="ECO:0000313" key="11">
    <source>
        <dbReference type="EMBL" id="MBK7677188.1"/>
    </source>
</evidence>
<evidence type="ECO:0000256" key="1">
    <source>
        <dbReference type="ARBA" id="ARBA00000085"/>
    </source>
</evidence>
<dbReference type="Gene3D" id="2.10.70.100">
    <property type="match status" value="1"/>
</dbReference>
<evidence type="ECO:0000313" key="12">
    <source>
        <dbReference type="Proteomes" id="UP000697998"/>
    </source>
</evidence>
<organism evidence="11 12">
    <name type="scientific">Candidatus Accumulibacter proximus</name>
    <dbReference type="NCBI Taxonomy" id="2954385"/>
    <lineage>
        <taxon>Bacteria</taxon>
        <taxon>Pseudomonadati</taxon>
        <taxon>Pseudomonadota</taxon>
        <taxon>Betaproteobacteria</taxon>
        <taxon>Candidatus Accumulibacter</taxon>
    </lineage>
</organism>
<evidence type="ECO:0000259" key="9">
    <source>
        <dbReference type="PROSITE" id="PS50110"/>
    </source>
</evidence>
<evidence type="ECO:0000256" key="3">
    <source>
        <dbReference type="ARBA" id="ARBA00012438"/>
    </source>
</evidence>
<feature type="modified residue" description="4-aspartylphosphate" evidence="7">
    <location>
        <position position="62"/>
    </location>
</feature>
<feature type="domain" description="Histidine kinase" evidence="8">
    <location>
        <begin position="293"/>
        <end position="511"/>
    </location>
</feature>
<dbReference type="InterPro" id="IPR001789">
    <property type="entry name" value="Sig_transdc_resp-reg_receiver"/>
</dbReference>
<dbReference type="Pfam" id="PF00512">
    <property type="entry name" value="HisKA"/>
    <property type="match status" value="1"/>
</dbReference>
<dbReference type="GO" id="GO:0005886">
    <property type="term" value="C:plasma membrane"/>
    <property type="evidence" value="ECO:0007669"/>
    <property type="project" value="UniProtKB-SubCell"/>
</dbReference>
<keyword evidence="6" id="KW-0418">Kinase</keyword>
<dbReference type="SMART" id="SM00388">
    <property type="entry name" value="HisKA"/>
    <property type="match status" value="1"/>
</dbReference>
<evidence type="ECO:0000256" key="2">
    <source>
        <dbReference type="ARBA" id="ARBA00004429"/>
    </source>
</evidence>
<accession>A0A935Q3E6</accession>
<dbReference type="CDD" id="cd00130">
    <property type="entry name" value="PAS"/>
    <property type="match status" value="1"/>
</dbReference>
<evidence type="ECO:0000256" key="5">
    <source>
        <dbReference type="ARBA" id="ARBA00022679"/>
    </source>
</evidence>
<comment type="subcellular location">
    <subcellularLocation>
        <location evidence="2">Cell inner membrane</location>
        <topology evidence="2">Multi-pass membrane protein</topology>
    </subcellularLocation>
</comment>
<dbReference type="CDD" id="cd00156">
    <property type="entry name" value="REC"/>
    <property type="match status" value="1"/>
</dbReference>
<dbReference type="SUPFAM" id="SSF55785">
    <property type="entry name" value="PYP-like sensor domain (PAS domain)"/>
    <property type="match status" value="1"/>
</dbReference>
<dbReference type="SMART" id="SM00448">
    <property type="entry name" value="REC"/>
    <property type="match status" value="2"/>
</dbReference>
<dbReference type="InterPro" id="IPR003661">
    <property type="entry name" value="HisK_dim/P_dom"/>
</dbReference>
<dbReference type="Pfam" id="PF00072">
    <property type="entry name" value="Response_reg"/>
    <property type="match status" value="2"/>
</dbReference>
<comment type="caution">
    <text evidence="11">The sequence shown here is derived from an EMBL/GenBank/DDBJ whole genome shotgun (WGS) entry which is preliminary data.</text>
</comment>
<dbReference type="PANTHER" id="PTHR43047:SF72">
    <property type="entry name" value="OSMOSENSING HISTIDINE PROTEIN KINASE SLN1"/>
    <property type="match status" value="1"/>
</dbReference>
<keyword evidence="4 7" id="KW-0597">Phosphoprotein</keyword>
<dbReference type="GO" id="GO:0000155">
    <property type="term" value="F:phosphorelay sensor kinase activity"/>
    <property type="evidence" value="ECO:0007669"/>
    <property type="project" value="InterPro"/>
</dbReference>
<dbReference type="PRINTS" id="PR00344">
    <property type="entry name" value="BCTRLSENSOR"/>
</dbReference>
<proteinExistence type="predicted"/>
<dbReference type="EMBL" id="JADJMH010000034">
    <property type="protein sequence ID" value="MBK7677188.1"/>
    <property type="molecule type" value="Genomic_DNA"/>
</dbReference>
<dbReference type="Pfam" id="PF02518">
    <property type="entry name" value="HATPase_c"/>
    <property type="match status" value="1"/>
</dbReference>
<evidence type="ECO:0000259" key="8">
    <source>
        <dbReference type="PROSITE" id="PS50109"/>
    </source>
</evidence>
<dbReference type="SUPFAM" id="SSF47384">
    <property type="entry name" value="Homodimeric domain of signal transducing histidine kinase"/>
    <property type="match status" value="1"/>
</dbReference>
<feature type="domain" description="Response regulatory" evidence="9">
    <location>
        <begin position="7"/>
        <end position="128"/>
    </location>
</feature>
<dbReference type="PANTHER" id="PTHR43047">
    <property type="entry name" value="TWO-COMPONENT HISTIDINE PROTEIN KINASE"/>
    <property type="match status" value="1"/>
</dbReference>
<keyword evidence="5" id="KW-0808">Transferase</keyword>
<dbReference type="SUPFAM" id="SSF52172">
    <property type="entry name" value="CheY-like"/>
    <property type="match status" value="2"/>
</dbReference>
<dbReference type="InterPro" id="IPR004358">
    <property type="entry name" value="Sig_transdc_His_kin-like_C"/>
</dbReference>
<feature type="domain" description="Response regulatory" evidence="9">
    <location>
        <begin position="539"/>
        <end position="656"/>
    </location>
</feature>
<evidence type="ECO:0000259" key="10">
    <source>
        <dbReference type="PROSITE" id="PS50113"/>
    </source>
</evidence>
<dbReference type="CDD" id="cd00082">
    <property type="entry name" value="HisKA"/>
    <property type="match status" value="1"/>
</dbReference>
<dbReference type="PROSITE" id="PS50109">
    <property type="entry name" value="HIS_KIN"/>
    <property type="match status" value="1"/>
</dbReference>
<dbReference type="Gene3D" id="3.40.50.2300">
    <property type="match status" value="2"/>
</dbReference>
<evidence type="ECO:0000256" key="7">
    <source>
        <dbReference type="PROSITE-ProRule" id="PRU00169"/>
    </source>
</evidence>
<dbReference type="InterPro" id="IPR003594">
    <property type="entry name" value="HATPase_dom"/>
</dbReference>
<evidence type="ECO:0000256" key="4">
    <source>
        <dbReference type="ARBA" id="ARBA00022553"/>
    </source>
</evidence>
<feature type="modified residue" description="4-aspartylphosphate" evidence="7">
    <location>
        <position position="589"/>
    </location>
</feature>
<dbReference type="InterPro" id="IPR036890">
    <property type="entry name" value="HATPase_C_sf"/>
</dbReference>
<dbReference type="Pfam" id="PF08447">
    <property type="entry name" value="PAS_3"/>
    <property type="match status" value="1"/>
</dbReference>
<dbReference type="AlphaFoldDB" id="A0A935Q3E6"/>
<dbReference type="InterPro" id="IPR035965">
    <property type="entry name" value="PAS-like_dom_sf"/>
</dbReference>
<dbReference type="PROSITE" id="PS50110">
    <property type="entry name" value="RESPONSE_REGULATORY"/>
    <property type="match status" value="2"/>
</dbReference>
<name>A0A935Q3E6_9PROT</name>
<dbReference type="GO" id="GO:0009927">
    <property type="term" value="F:histidine phosphotransfer kinase activity"/>
    <property type="evidence" value="ECO:0007669"/>
    <property type="project" value="TreeGrafter"/>
</dbReference>
<comment type="catalytic activity">
    <reaction evidence="1">
        <text>ATP + protein L-histidine = ADP + protein N-phospho-L-histidine.</text>
        <dbReference type="EC" id="2.7.13.3"/>
    </reaction>
</comment>
<dbReference type="SMART" id="SM00387">
    <property type="entry name" value="HATPase_c"/>
    <property type="match status" value="1"/>
</dbReference>
<dbReference type="PROSITE" id="PS50113">
    <property type="entry name" value="PAC"/>
    <property type="match status" value="1"/>
</dbReference>
<dbReference type="FunFam" id="3.30.565.10:FF:000006">
    <property type="entry name" value="Sensor histidine kinase WalK"/>
    <property type="match status" value="1"/>
</dbReference>
<gene>
    <name evidence="11" type="ORF">IPJ27_21900</name>
</gene>
<dbReference type="InterPro" id="IPR013655">
    <property type="entry name" value="PAS_fold_3"/>
</dbReference>
<dbReference type="Gene3D" id="3.30.450.20">
    <property type="entry name" value="PAS domain"/>
    <property type="match status" value="1"/>
</dbReference>
<feature type="domain" description="PAC" evidence="10">
    <location>
        <begin position="223"/>
        <end position="275"/>
    </location>
</feature>
<dbReference type="InterPro" id="IPR005467">
    <property type="entry name" value="His_kinase_dom"/>
</dbReference>
<dbReference type="SUPFAM" id="SSF55874">
    <property type="entry name" value="ATPase domain of HSP90 chaperone/DNA topoisomerase II/histidine kinase"/>
    <property type="match status" value="1"/>
</dbReference>
<reference evidence="11 12" key="1">
    <citation type="submission" date="2020-10" db="EMBL/GenBank/DDBJ databases">
        <title>Connecting structure to function with the recovery of over 1000 high-quality activated sludge metagenome-assembled genomes encoding full-length rRNA genes using long-read sequencing.</title>
        <authorList>
            <person name="Singleton C.M."/>
            <person name="Petriglieri F."/>
            <person name="Kristensen J.M."/>
            <person name="Kirkegaard R.H."/>
            <person name="Michaelsen T.Y."/>
            <person name="Andersen M.H."/>
            <person name="Karst S.M."/>
            <person name="Dueholm M.S."/>
            <person name="Nielsen P.H."/>
            <person name="Albertsen M."/>
        </authorList>
    </citation>
    <scope>NUCLEOTIDE SEQUENCE [LARGE SCALE GENOMIC DNA]</scope>
    <source>
        <strain evidence="11">EsbW_18-Q3-R4-48_BATAC.285</strain>
    </source>
</reference>
<sequence>MKNQLWHILIIDDSPDDRADLRQMLLRGSDRRYRFSEAELGADGLRQLQQTREDPYDCILLDYSLPDMNAEELLAAFCAGADLPPCPVVVVTGSGRADGRKLLRAGAQDYIGKDWTTPESLTRAVENSRERFALLADRAEAREVLRTERERLDLALTYGNMGIYEWHMVDDRLWWSAELYRVFGVTPETFIPTLDTFSALLHPDDREVFWQNVAESIAQRQPFLNEFRIVPPDGKVRWIADRGQTEYDAEGRGLRHFGVAFDVTEGKVAEAKLIEAKVAAEIANNAKSDFLSSMSHELRTPLHAILGFAQLIDLASPPPTPAQKRSIDQVLKAGWHLLGLINEVLDLALIESGKLSLSMEPVALAEVLRDCEAMVEPEAQKHGISVAFAPFEAGCSVDADPTRVKQVIINLLSNAIKYNKPGGAVCVTCAPSPPESMRISVRDTGEGLTPGQLAQLFQPFNRLGQKVPGEEGTGIGLVVCKRLVDAMNGRIGVDSTVGQGSVFWVELKLTTEAQAASYAAEPTGLVQEAQVLGEAPLHTLLYVEDNPANLLLVEEILLRRSDIHLLSARNANQGIRLARSFLPDVILMDVNLPDISGSSALKILADDPATAHIPVLALSADANPGDIEKGLLAGFFRYLTKPIKVNEFMKTLDVALRSAKTDAAVAAKEEEV</sequence>
<dbReference type="EC" id="2.7.13.3" evidence="3"/>
<dbReference type="InterPro" id="IPR000700">
    <property type="entry name" value="PAS-assoc_C"/>
</dbReference>
<dbReference type="Gene3D" id="1.10.287.130">
    <property type="match status" value="1"/>
</dbReference>
<evidence type="ECO:0000256" key="6">
    <source>
        <dbReference type="ARBA" id="ARBA00022777"/>
    </source>
</evidence>
<dbReference type="Gene3D" id="3.30.565.10">
    <property type="entry name" value="Histidine kinase-like ATPase, C-terminal domain"/>
    <property type="match status" value="1"/>
</dbReference>
<dbReference type="InterPro" id="IPR011006">
    <property type="entry name" value="CheY-like_superfamily"/>
</dbReference>
<protein>
    <recommendedName>
        <fullName evidence="3">histidine kinase</fullName>
        <ecNumber evidence="3">2.7.13.3</ecNumber>
    </recommendedName>
</protein>
<dbReference type="InterPro" id="IPR000014">
    <property type="entry name" value="PAS"/>
</dbReference>